<dbReference type="KEGG" id="elux:BTN50_0202"/>
<reference evidence="4" key="1">
    <citation type="submission" date="2017-04" db="EMBL/GenBank/DDBJ databases">
        <title>Genome evolution of the luminous symbionts of deep sea anglerfish.</title>
        <authorList>
            <person name="Hendry T.A."/>
        </authorList>
    </citation>
    <scope>NUCLEOTIDE SEQUENCE [LARGE SCALE GENOMIC DNA]</scope>
</reference>
<dbReference type="GO" id="GO:0006508">
    <property type="term" value="P:proteolysis"/>
    <property type="evidence" value="ECO:0007669"/>
    <property type="project" value="UniProtKB-UniRule"/>
</dbReference>
<comment type="similarity">
    <text evidence="1">Belongs to the ClpS family.</text>
</comment>
<dbReference type="InterPro" id="IPR022935">
    <property type="entry name" value="ClpS"/>
</dbReference>
<dbReference type="PANTHER" id="PTHR33473:SF19">
    <property type="entry name" value="ATP-DEPENDENT CLP PROTEASE ADAPTER PROTEIN CLPS"/>
    <property type="match status" value="1"/>
</dbReference>
<dbReference type="Pfam" id="PF02617">
    <property type="entry name" value="ClpS"/>
    <property type="match status" value="1"/>
</dbReference>
<dbReference type="EMBL" id="CP020660">
    <property type="protein sequence ID" value="ATF08742.1"/>
    <property type="molecule type" value="Genomic_DNA"/>
</dbReference>
<comment type="subunit">
    <text evidence="1">Binds to the N-terminal domain of the chaperone ClpA.</text>
</comment>
<dbReference type="HAMAP" id="MF_00302">
    <property type="entry name" value="ClpS"/>
    <property type="match status" value="1"/>
</dbReference>
<keyword evidence="3" id="KW-0378">Hydrolase</keyword>
<keyword evidence="4" id="KW-1185">Reference proteome</keyword>
<proteinExistence type="inferred from homology"/>
<gene>
    <name evidence="1" type="primary">clpS</name>
    <name evidence="3" type="ORF">BTN50_0202</name>
</gene>
<dbReference type="AlphaFoldDB" id="A0A291B6W3"/>
<evidence type="ECO:0000313" key="3">
    <source>
        <dbReference type="EMBL" id="ATF08742.1"/>
    </source>
</evidence>
<dbReference type="InterPro" id="IPR003769">
    <property type="entry name" value="ClpS_core"/>
</dbReference>
<dbReference type="InterPro" id="IPR014719">
    <property type="entry name" value="Ribosomal_bL12_C/ClpS-like"/>
</dbReference>
<dbReference type="Proteomes" id="UP000218160">
    <property type="component" value="Chromosome 1"/>
</dbReference>
<dbReference type="GO" id="GO:0030163">
    <property type="term" value="P:protein catabolic process"/>
    <property type="evidence" value="ECO:0007669"/>
    <property type="project" value="InterPro"/>
</dbReference>
<organism evidence="3 4">
    <name type="scientific">Candidatus Enterovibrio altilux</name>
    <dbReference type="NCBI Taxonomy" id="1927128"/>
    <lineage>
        <taxon>Bacteria</taxon>
        <taxon>Pseudomonadati</taxon>
        <taxon>Pseudomonadota</taxon>
        <taxon>Gammaproteobacteria</taxon>
        <taxon>Vibrionales</taxon>
        <taxon>Vibrionaceae</taxon>
        <taxon>Enterovibrio</taxon>
    </lineage>
</organism>
<accession>A0A291B6W3</accession>
<sequence length="100" mass="11637">MDSSDFYVKEAEKTKAKLPSLYKVLLYNDDYTPMGFVVEILQRLFFMDLEKATQLMLTVHYKGKTICGIYTSEVAEMKVAQVMMYAKEHQYPLLCTMEKA</sequence>
<comment type="function">
    <text evidence="1">Involved in the modulation of the specificity of the ClpAP-mediated ATP-dependent protein degradation.</text>
</comment>
<dbReference type="GO" id="GO:0008233">
    <property type="term" value="F:peptidase activity"/>
    <property type="evidence" value="ECO:0007669"/>
    <property type="project" value="UniProtKB-KW"/>
</dbReference>
<dbReference type="PANTHER" id="PTHR33473">
    <property type="entry name" value="ATP-DEPENDENT CLP PROTEASE ADAPTER PROTEIN CLPS1, CHLOROPLASTIC"/>
    <property type="match status" value="1"/>
</dbReference>
<feature type="domain" description="Adaptor protein ClpS core" evidence="2">
    <location>
        <begin position="19"/>
        <end position="96"/>
    </location>
</feature>
<keyword evidence="3" id="KW-0645">Protease</keyword>
<protein>
    <recommendedName>
        <fullName evidence="1">ATP-dependent Clp protease adapter protein ClpS</fullName>
    </recommendedName>
</protein>
<dbReference type="FunFam" id="3.30.1390.10:FF:000002">
    <property type="entry name" value="ATP-dependent Clp protease adapter protein ClpS"/>
    <property type="match status" value="1"/>
</dbReference>
<dbReference type="NCBIfam" id="NF000672">
    <property type="entry name" value="PRK00033.1-5"/>
    <property type="match status" value="1"/>
</dbReference>
<dbReference type="NCBIfam" id="NF000670">
    <property type="entry name" value="PRK00033.1-3"/>
    <property type="match status" value="1"/>
</dbReference>
<name>A0A291B6W3_9GAMM</name>
<evidence type="ECO:0000256" key="1">
    <source>
        <dbReference type="HAMAP-Rule" id="MF_00302"/>
    </source>
</evidence>
<dbReference type="OrthoDB" id="9796121at2"/>
<evidence type="ECO:0000313" key="4">
    <source>
        <dbReference type="Proteomes" id="UP000218160"/>
    </source>
</evidence>
<evidence type="ECO:0000259" key="2">
    <source>
        <dbReference type="Pfam" id="PF02617"/>
    </source>
</evidence>
<dbReference type="Gene3D" id="3.30.1390.10">
    <property type="match status" value="1"/>
</dbReference>
<dbReference type="SUPFAM" id="SSF54736">
    <property type="entry name" value="ClpS-like"/>
    <property type="match status" value="1"/>
</dbReference>